<evidence type="ECO:0000313" key="5">
    <source>
        <dbReference type="EMBL" id="WZO35338.1"/>
    </source>
</evidence>
<organism evidence="5">
    <name type="scientific">Microbacterium sp. LWS13-1.2</name>
    <dbReference type="NCBI Taxonomy" id="3135264"/>
    <lineage>
        <taxon>Bacteria</taxon>
        <taxon>Bacillati</taxon>
        <taxon>Actinomycetota</taxon>
        <taxon>Actinomycetes</taxon>
        <taxon>Micrococcales</taxon>
        <taxon>Microbacteriaceae</taxon>
        <taxon>Microbacterium</taxon>
    </lineage>
</organism>
<evidence type="ECO:0000256" key="2">
    <source>
        <dbReference type="ARBA" id="ARBA00023125"/>
    </source>
</evidence>
<evidence type="ECO:0000256" key="1">
    <source>
        <dbReference type="ARBA" id="ARBA00023015"/>
    </source>
</evidence>
<name>A0AAU6SER7_9MICO</name>
<dbReference type="GO" id="GO:0003677">
    <property type="term" value="F:DNA binding"/>
    <property type="evidence" value="ECO:0007669"/>
    <property type="project" value="UniProtKB-KW"/>
</dbReference>
<sequence>MILTLTASGGTPAEQVHDQIRGLITTGALAAGERLPSVRQLAGDLRVAPGTIAKVYKQLEEEQLVDTRIGSGTRVSRHASAISANVAHATRHLVDVAKRDGLDLDDVLQVIRVTW</sequence>
<keyword evidence="3" id="KW-0804">Transcription</keyword>
<dbReference type="Gene3D" id="1.10.10.10">
    <property type="entry name" value="Winged helix-like DNA-binding domain superfamily/Winged helix DNA-binding domain"/>
    <property type="match status" value="1"/>
</dbReference>
<dbReference type="SMART" id="SM00345">
    <property type="entry name" value="HTH_GNTR"/>
    <property type="match status" value="1"/>
</dbReference>
<dbReference type="RefSeq" id="WP_349426177.1">
    <property type="nucleotide sequence ID" value="NZ_CP151632.1"/>
</dbReference>
<dbReference type="InterPro" id="IPR036388">
    <property type="entry name" value="WH-like_DNA-bd_sf"/>
</dbReference>
<dbReference type="InterPro" id="IPR000524">
    <property type="entry name" value="Tscrpt_reg_HTH_GntR"/>
</dbReference>
<accession>A0AAU6SER7</accession>
<dbReference type="CDD" id="cd07377">
    <property type="entry name" value="WHTH_GntR"/>
    <property type="match status" value="1"/>
</dbReference>
<dbReference type="PROSITE" id="PS50949">
    <property type="entry name" value="HTH_GNTR"/>
    <property type="match status" value="1"/>
</dbReference>
<keyword evidence="2" id="KW-0238">DNA-binding</keyword>
<reference evidence="5" key="1">
    <citation type="submission" date="2024-04" db="EMBL/GenBank/DDBJ databases">
        <authorList>
            <person name="Roder T."/>
            <person name="Oberhansli S."/>
            <person name="Kreuzer M."/>
        </authorList>
    </citation>
    <scope>NUCLEOTIDE SEQUENCE</scope>
    <source>
        <strain evidence="5">LWS13-1.2</strain>
    </source>
</reference>
<dbReference type="InterPro" id="IPR036390">
    <property type="entry name" value="WH_DNA-bd_sf"/>
</dbReference>
<keyword evidence="1" id="KW-0805">Transcription regulation</keyword>
<dbReference type="Pfam" id="PF00392">
    <property type="entry name" value="GntR"/>
    <property type="match status" value="1"/>
</dbReference>
<dbReference type="GO" id="GO:0003700">
    <property type="term" value="F:DNA-binding transcription factor activity"/>
    <property type="evidence" value="ECO:0007669"/>
    <property type="project" value="InterPro"/>
</dbReference>
<protein>
    <submittedName>
        <fullName evidence="5">GntR family transcriptional regulator</fullName>
    </submittedName>
</protein>
<feature type="domain" description="HTH gntR-type" evidence="4">
    <location>
        <begin position="10"/>
        <end position="78"/>
    </location>
</feature>
<dbReference type="AlphaFoldDB" id="A0AAU6SER7"/>
<dbReference type="EMBL" id="CP151632">
    <property type="protein sequence ID" value="WZO35338.1"/>
    <property type="molecule type" value="Genomic_DNA"/>
</dbReference>
<gene>
    <name evidence="5" type="ORF">MRBLWS13_003037</name>
</gene>
<evidence type="ECO:0000259" key="4">
    <source>
        <dbReference type="PROSITE" id="PS50949"/>
    </source>
</evidence>
<dbReference type="PANTHER" id="PTHR38445:SF9">
    <property type="entry name" value="HTH-TYPE TRANSCRIPTIONAL REPRESSOR YTRA"/>
    <property type="match status" value="1"/>
</dbReference>
<proteinExistence type="predicted"/>
<evidence type="ECO:0000256" key="3">
    <source>
        <dbReference type="ARBA" id="ARBA00023163"/>
    </source>
</evidence>
<dbReference type="PANTHER" id="PTHR38445">
    <property type="entry name" value="HTH-TYPE TRANSCRIPTIONAL REPRESSOR YTRA"/>
    <property type="match status" value="1"/>
</dbReference>
<dbReference type="SUPFAM" id="SSF46785">
    <property type="entry name" value="Winged helix' DNA-binding domain"/>
    <property type="match status" value="1"/>
</dbReference>